<evidence type="ECO:0000259" key="5">
    <source>
        <dbReference type="Pfam" id="PF25869"/>
    </source>
</evidence>
<dbReference type="Pfam" id="PF25954">
    <property type="entry name" value="Beta-barrel_RND_2"/>
    <property type="match status" value="1"/>
</dbReference>
<dbReference type="SUPFAM" id="SSF111369">
    <property type="entry name" value="HlyD-like secretion proteins"/>
    <property type="match status" value="1"/>
</dbReference>
<dbReference type="Proteomes" id="UP000663992">
    <property type="component" value="Unassembled WGS sequence"/>
</dbReference>
<evidence type="ECO:0000256" key="2">
    <source>
        <dbReference type="ARBA" id="ARBA00022448"/>
    </source>
</evidence>
<dbReference type="InterPro" id="IPR045800">
    <property type="entry name" value="HMBD"/>
</dbReference>
<proteinExistence type="inferred from homology"/>
<comment type="similarity">
    <text evidence="1">Belongs to the membrane fusion protein (MFP) (TC 8.A.1) family.</text>
</comment>
<name>A0ABS3CP08_9ALTE</name>
<evidence type="ECO:0000256" key="1">
    <source>
        <dbReference type="ARBA" id="ARBA00009477"/>
    </source>
</evidence>
<dbReference type="Gene3D" id="6.10.140.730">
    <property type="match status" value="1"/>
</dbReference>
<protein>
    <submittedName>
        <fullName evidence="9">Efflux RND transporter periplasmic adaptor subunit</fullName>
    </submittedName>
</protein>
<keyword evidence="2" id="KW-0813">Transport</keyword>
<dbReference type="Gene3D" id="2.40.420.20">
    <property type="match status" value="1"/>
</dbReference>
<dbReference type="Pfam" id="PF25919">
    <property type="entry name" value="BSH_CusB"/>
    <property type="match status" value="1"/>
</dbReference>
<organism evidence="9 10">
    <name type="scientific">Bowmanella yangjiangensis</name>
    <dbReference type="NCBI Taxonomy" id="2811230"/>
    <lineage>
        <taxon>Bacteria</taxon>
        <taxon>Pseudomonadati</taxon>
        <taxon>Pseudomonadota</taxon>
        <taxon>Gammaproteobacteria</taxon>
        <taxon>Alteromonadales</taxon>
        <taxon>Alteromonadaceae</taxon>
        <taxon>Bowmanella</taxon>
    </lineage>
</organism>
<accession>A0ABS3CP08</accession>
<dbReference type="Pfam" id="PF19335">
    <property type="entry name" value="HMBD"/>
    <property type="match status" value="1"/>
</dbReference>
<keyword evidence="3" id="KW-0732">Signal</keyword>
<feature type="domain" description="Heavy metal binding" evidence="4">
    <location>
        <begin position="47"/>
        <end position="73"/>
    </location>
</feature>
<evidence type="ECO:0000259" key="7">
    <source>
        <dbReference type="Pfam" id="PF25954"/>
    </source>
</evidence>
<dbReference type="PANTHER" id="PTHR30097:SF15">
    <property type="entry name" value="CATION EFFLUX SYSTEM PROTEIN CUSB"/>
    <property type="match status" value="1"/>
</dbReference>
<dbReference type="Pfam" id="PF25869">
    <property type="entry name" value="3HB_CusB"/>
    <property type="match status" value="1"/>
</dbReference>
<feature type="signal peptide" evidence="3">
    <location>
        <begin position="1"/>
        <end position="21"/>
    </location>
</feature>
<evidence type="ECO:0000313" key="9">
    <source>
        <dbReference type="EMBL" id="MBN7818264.1"/>
    </source>
</evidence>
<dbReference type="InterPro" id="IPR051909">
    <property type="entry name" value="MFP_Cation_Efflux"/>
</dbReference>
<gene>
    <name evidence="9" type="ORF">J0A65_00230</name>
</gene>
<evidence type="ECO:0000259" key="4">
    <source>
        <dbReference type="Pfam" id="PF19335"/>
    </source>
</evidence>
<feature type="domain" description="CusB-like beta-barrel" evidence="7">
    <location>
        <begin position="250"/>
        <end position="324"/>
    </location>
</feature>
<comment type="caution">
    <text evidence="9">The sequence shown here is derived from an EMBL/GenBank/DDBJ whole genome shotgun (WGS) entry which is preliminary data.</text>
</comment>
<dbReference type="NCBIfam" id="TIGR01730">
    <property type="entry name" value="RND_mfp"/>
    <property type="match status" value="1"/>
</dbReference>
<dbReference type="InterPro" id="IPR058649">
    <property type="entry name" value="CzcB_C"/>
</dbReference>
<feature type="domain" description="CzcB-like C-terminal circularly permuted SH3-like" evidence="8">
    <location>
        <begin position="341"/>
        <end position="393"/>
    </location>
</feature>
<dbReference type="Gene3D" id="2.40.30.170">
    <property type="match status" value="1"/>
</dbReference>
<evidence type="ECO:0000259" key="6">
    <source>
        <dbReference type="Pfam" id="PF25919"/>
    </source>
</evidence>
<evidence type="ECO:0000313" key="10">
    <source>
        <dbReference type="Proteomes" id="UP000663992"/>
    </source>
</evidence>
<reference evidence="9 10" key="1">
    <citation type="submission" date="2021-03" db="EMBL/GenBank/DDBJ databases">
        <title>novel species isolated from a fishpond in China.</title>
        <authorList>
            <person name="Lu H."/>
            <person name="Cai Z."/>
        </authorList>
    </citation>
    <scope>NUCLEOTIDE SEQUENCE [LARGE SCALE GENOMIC DNA]</scope>
    <source>
        <strain evidence="9 10">Y57</strain>
    </source>
</reference>
<evidence type="ECO:0000256" key="3">
    <source>
        <dbReference type="SAM" id="SignalP"/>
    </source>
</evidence>
<dbReference type="EMBL" id="JAFKCS010000001">
    <property type="protein sequence ID" value="MBN7818264.1"/>
    <property type="molecule type" value="Genomic_DNA"/>
</dbReference>
<feature type="domain" description="CusB-like three alpha-helical bundle" evidence="5">
    <location>
        <begin position="161"/>
        <end position="210"/>
    </location>
</feature>
<feature type="chain" id="PRO_5045558918" evidence="3">
    <location>
        <begin position="22"/>
        <end position="413"/>
    </location>
</feature>
<dbReference type="InterPro" id="IPR006143">
    <property type="entry name" value="RND_pump_MFP"/>
</dbReference>
<feature type="domain" description="CusB-like barrel-sandwich hybrid" evidence="6">
    <location>
        <begin position="126"/>
        <end position="245"/>
    </location>
</feature>
<evidence type="ECO:0000259" key="8">
    <source>
        <dbReference type="Pfam" id="PF25975"/>
    </source>
</evidence>
<dbReference type="RefSeq" id="WP_206592103.1">
    <property type="nucleotide sequence ID" value="NZ_JAFKCS010000001.1"/>
</dbReference>
<dbReference type="InterPro" id="IPR058791">
    <property type="entry name" value="3HB_CusB"/>
</dbReference>
<keyword evidence="10" id="KW-1185">Reference proteome</keyword>
<dbReference type="PANTHER" id="PTHR30097">
    <property type="entry name" value="CATION EFFLUX SYSTEM PROTEIN CUSB"/>
    <property type="match status" value="1"/>
</dbReference>
<dbReference type="InterPro" id="IPR058792">
    <property type="entry name" value="Beta-barrel_RND_2"/>
</dbReference>
<dbReference type="InterPro" id="IPR058790">
    <property type="entry name" value="BSH_CusB"/>
</dbReference>
<dbReference type="Pfam" id="PF25975">
    <property type="entry name" value="CzcB_C"/>
    <property type="match status" value="1"/>
</dbReference>
<sequence>MKPFIFAGLLGTVLLSSPLVAQQNQDHSAHQMPTQAQQDAVTGEVRYVCPMHSHIVKDHPGNCPICGMALEPVSLNTNAQQDGPVIHVSGQIQQAMSIRTQTVQRDDMWKYIKTLGTVSFDESAISHVHPRVSGWLEKLTAHAVGERVEKGELLFTLYSPELVVAQDDYLQVLKGATGSSRDRLIKQARLRLNLLGIDEKVISELEKNGQSFYTVPFYAQQSGVLTALNVRHGMYVTPNVEMLSISDLKKLWVIADVFENQFDWLKLGKPAEVSLAGLGVHGMEVNIDYIYPQLDPITRSMKVRLSLDNPLERIKPGMTAEVAIFGGPLRDVLVMDKQALIQTGQGSRVIVKTDEQQFAVRKVQTGMQARGKVEVLSGLTEGDEVVVSGQFLLDSEASLAAGLQRLDDAGHNH</sequence>